<dbReference type="Pfam" id="PF03446">
    <property type="entry name" value="NAD_binding_2"/>
    <property type="match status" value="1"/>
</dbReference>
<protein>
    <submittedName>
        <fullName evidence="2">2-hydroxy-3-oxopropionate reductase (MmsB)</fullName>
        <ecNumber evidence="2">1.1.1.31</ecNumber>
    </submittedName>
</protein>
<dbReference type="PANTHER" id="PTHR43580">
    <property type="entry name" value="OXIDOREDUCTASE GLYR1-RELATED"/>
    <property type="match status" value="1"/>
</dbReference>
<dbReference type="InterPro" id="IPR036291">
    <property type="entry name" value="NAD(P)-bd_dom_sf"/>
</dbReference>
<name>A0A075FWI8_9ARCH</name>
<dbReference type="InterPro" id="IPR051265">
    <property type="entry name" value="HIBADH-related_NP60_sf"/>
</dbReference>
<gene>
    <name evidence="2" type="primary">mmsB</name>
</gene>
<reference evidence="2" key="1">
    <citation type="journal article" date="2014" name="Genome Biol. Evol.">
        <title>Pangenome evidence for extensive interdomain horizontal transfer affecting lineage core and shell genes in uncultured planktonic thaumarchaeota and euryarchaeota.</title>
        <authorList>
            <person name="Deschamps P."/>
            <person name="Zivanovic Y."/>
            <person name="Moreira D."/>
            <person name="Rodriguez-Valera F."/>
            <person name="Lopez-Garcia P."/>
        </authorList>
    </citation>
    <scope>NUCLEOTIDE SEQUENCE</scope>
</reference>
<dbReference type="GO" id="GO:0050661">
    <property type="term" value="F:NADP binding"/>
    <property type="evidence" value="ECO:0007669"/>
    <property type="project" value="InterPro"/>
</dbReference>
<dbReference type="GO" id="GO:0008442">
    <property type="term" value="F:3-hydroxyisobutyrate dehydrogenase activity"/>
    <property type="evidence" value="ECO:0007669"/>
    <property type="project" value="UniProtKB-EC"/>
</dbReference>
<accession>A0A075FWI8</accession>
<dbReference type="EC" id="1.1.1.31" evidence="2"/>
<evidence type="ECO:0000259" key="1">
    <source>
        <dbReference type="Pfam" id="PF03446"/>
    </source>
</evidence>
<dbReference type="SUPFAM" id="SSF51735">
    <property type="entry name" value="NAD(P)-binding Rossmann-fold domains"/>
    <property type="match status" value="1"/>
</dbReference>
<keyword evidence="2" id="KW-0560">Oxidoreductase</keyword>
<dbReference type="AlphaFoldDB" id="A0A075FWI8"/>
<organism evidence="2">
    <name type="scientific">uncultured marine thaumarchaeote AD1000_72_F04</name>
    <dbReference type="NCBI Taxonomy" id="1455938"/>
    <lineage>
        <taxon>Archaea</taxon>
        <taxon>Nitrososphaerota</taxon>
        <taxon>environmental samples</taxon>
    </lineage>
</organism>
<feature type="domain" description="6-phosphogluconate dehydrogenase NADP-binding" evidence="1">
    <location>
        <begin position="3"/>
        <end position="149"/>
    </location>
</feature>
<evidence type="ECO:0000313" key="2">
    <source>
        <dbReference type="EMBL" id="AIE96115.1"/>
    </source>
</evidence>
<proteinExistence type="predicted"/>
<sequence length="169" mass="18241">MTKVGIIGTGMLGEAVGLHLLNSNHTVTVFNRTKDKTEKLVDAGATLTESPKEVAENSDLVITVVRDADAVSEVAFGEDGIISGKHDGMVVADMSTINPNSAKEISQKFESSGVEFLEIPVMGGPNVAIDGKLVMMVSGKKKSLKNARKRLILLHIKLTFWEMQEPHIQ</sequence>
<dbReference type="PANTHER" id="PTHR43580:SF2">
    <property type="entry name" value="CYTOKINE-LIKE NUCLEAR FACTOR N-PAC"/>
    <property type="match status" value="1"/>
</dbReference>
<dbReference type="Gene3D" id="3.40.50.720">
    <property type="entry name" value="NAD(P)-binding Rossmann-like Domain"/>
    <property type="match status" value="1"/>
</dbReference>
<dbReference type="EMBL" id="KF900469">
    <property type="protein sequence ID" value="AIE96115.1"/>
    <property type="molecule type" value="Genomic_DNA"/>
</dbReference>
<dbReference type="InterPro" id="IPR006115">
    <property type="entry name" value="6PGDH_NADP-bd"/>
</dbReference>